<accession>A0ABD2WT64</accession>
<dbReference type="Proteomes" id="UP001627154">
    <property type="component" value="Unassembled WGS sequence"/>
</dbReference>
<evidence type="ECO:0000256" key="2">
    <source>
        <dbReference type="SAM" id="SignalP"/>
    </source>
</evidence>
<dbReference type="Pfam" id="PF07841">
    <property type="entry name" value="DM4_12"/>
    <property type="match status" value="1"/>
</dbReference>
<dbReference type="AlphaFoldDB" id="A0ABD2WT64"/>
<keyword evidence="4" id="KW-1185">Reference proteome</keyword>
<feature type="chain" id="PRO_5044886396" evidence="2">
    <location>
        <begin position="21"/>
        <end position="237"/>
    </location>
</feature>
<dbReference type="EMBL" id="JBJJXI010000074">
    <property type="protein sequence ID" value="KAL3396107.1"/>
    <property type="molecule type" value="Genomic_DNA"/>
</dbReference>
<evidence type="ECO:0000256" key="1">
    <source>
        <dbReference type="SAM" id="MobiDB-lite"/>
    </source>
</evidence>
<name>A0ABD2WT64_9HYME</name>
<reference evidence="3 4" key="1">
    <citation type="journal article" date="2024" name="bioRxiv">
        <title>A reference genome for Trichogramma kaykai: A tiny desert-dwelling parasitoid wasp with competing sex-ratio distorters.</title>
        <authorList>
            <person name="Culotta J."/>
            <person name="Lindsey A.R."/>
        </authorList>
    </citation>
    <scope>NUCLEOTIDE SEQUENCE [LARGE SCALE GENOMIC DNA]</scope>
    <source>
        <strain evidence="3 4">KSX58</strain>
    </source>
</reference>
<feature type="region of interest" description="Disordered" evidence="1">
    <location>
        <begin position="24"/>
        <end position="53"/>
    </location>
</feature>
<sequence>MDAQLVLFLVFVFLAVSTDSSSSVAAESSSSSYPCSYSSANASGTSHETKTTGNIRKKRQLTFPSGSNFITTASIVKPIPTKLPSAWNLLLEMDVVWPIAPKKEEPKAKLTIGKAGRRPQMGKHHRRRRQRRDLYSNFELALDKQGFPGNQCVLRSICEAKFALNPPGVSLVEDLLRVVLSYPLESNDSSSSSDIYDVAFRTQSDCDSAFPCPFSLLSAILHFKDVGNYDATGENKI</sequence>
<dbReference type="PANTHER" id="PTHR21253">
    <property type="entry name" value="F-BOX ONLY PROTEIN 11-RELATED"/>
    <property type="match status" value="1"/>
</dbReference>
<dbReference type="PANTHER" id="PTHR21253:SF0">
    <property type="entry name" value="F-BOX ONLY PROTEIN 11-RELATED"/>
    <property type="match status" value="1"/>
</dbReference>
<evidence type="ECO:0000313" key="3">
    <source>
        <dbReference type="EMBL" id="KAL3396107.1"/>
    </source>
</evidence>
<gene>
    <name evidence="3" type="ORF">TKK_009977</name>
</gene>
<feature type="signal peptide" evidence="2">
    <location>
        <begin position="1"/>
        <end position="20"/>
    </location>
</feature>
<keyword evidence="2" id="KW-0732">Signal</keyword>
<evidence type="ECO:0000313" key="4">
    <source>
        <dbReference type="Proteomes" id="UP001627154"/>
    </source>
</evidence>
<dbReference type="InterPro" id="IPR006631">
    <property type="entry name" value="DM4_12"/>
</dbReference>
<protein>
    <submittedName>
        <fullName evidence="3">Uncharacterized protein</fullName>
    </submittedName>
</protein>
<organism evidence="3 4">
    <name type="scientific">Trichogramma kaykai</name>
    <dbReference type="NCBI Taxonomy" id="54128"/>
    <lineage>
        <taxon>Eukaryota</taxon>
        <taxon>Metazoa</taxon>
        <taxon>Ecdysozoa</taxon>
        <taxon>Arthropoda</taxon>
        <taxon>Hexapoda</taxon>
        <taxon>Insecta</taxon>
        <taxon>Pterygota</taxon>
        <taxon>Neoptera</taxon>
        <taxon>Endopterygota</taxon>
        <taxon>Hymenoptera</taxon>
        <taxon>Apocrita</taxon>
        <taxon>Proctotrupomorpha</taxon>
        <taxon>Chalcidoidea</taxon>
        <taxon>Trichogrammatidae</taxon>
        <taxon>Trichogramma</taxon>
    </lineage>
</organism>
<dbReference type="SMART" id="SM00718">
    <property type="entry name" value="DM4_12"/>
    <property type="match status" value="1"/>
</dbReference>
<proteinExistence type="predicted"/>
<feature type="compositionally biased region" description="Low complexity" evidence="1">
    <location>
        <begin position="24"/>
        <end position="43"/>
    </location>
</feature>
<comment type="caution">
    <text evidence="3">The sequence shown here is derived from an EMBL/GenBank/DDBJ whole genome shotgun (WGS) entry which is preliminary data.</text>
</comment>